<dbReference type="InterPro" id="IPR000702">
    <property type="entry name" value="Ribosomal_uL6-like"/>
</dbReference>
<dbReference type="GO" id="GO:0005762">
    <property type="term" value="C:mitochondrial large ribosomal subunit"/>
    <property type="evidence" value="ECO:0007669"/>
    <property type="project" value="TreeGrafter"/>
</dbReference>
<name>A0A2U9GIW4_9STRA</name>
<reference evidence="6" key="1">
    <citation type="journal article" date="2018" name="Genome Biol. Evol.">
        <title>Recurrent loss, horizontal transfer, and the obscure origins of mitochondrial introns in diatoms (Bacillariophyta).</title>
        <authorList>
            <person name="Guillory W.X."/>
            <person name="Onyshchenko A."/>
            <person name="Ruck E.C."/>
            <person name="Parks M."/>
            <person name="Nakov T."/>
            <person name="Wickett N.J."/>
            <person name="Alverson A.J."/>
        </authorList>
    </citation>
    <scope>NUCLEOTIDE SEQUENCE</scope>
    <source>
        <strain evidence="6">ECT3802</strain>
    </source>
</reference>
<dbReference type="PIRSF" id="PIRSF002162">
    <property type="entry name" value="Ribosomal_L6"/>
    <property type="match status" value="1"/>
</dbReference>
<keyword evidence="2 4" id="KW-0689">Ribosomal protein</keyword>
<evidence type="ECO:0000256" key="3">
    <source>
        <dbReference type="ARBA" id="ARBA00023274"/>
    </source>
</evidence>
<dbReference type="RefSeq" id="YP_009495468.1">
    <property type="nucleotide sequence ID" value="NC_037988.1"/>
</dbReference>
<dbReference type="InterPro" id="IPR019906">
    <property type="entry name" value="Ribosomal_uL6_bac-type"/>
</dbReference>
<proteinExistence type="inferred from homology"/>
<dbReference type="PANTHER" id="PTHR11655">
    <property type="entry name" value="60S/50S RIBOSOMAL PROTEIN L6/L9"/>
    <property type="match status" value="1"/>
</dbReference>
<accession>A0A2U9GIW4</accession>
<dbReference type="PANTHER" id="PTHR11655:SF14">
    <property type="entry name" value="LARGE RIBOSOMAL SUBUNIT PROTEIN UL6M"/>
    <property type="match status" value="1"/>
</dbReference>
<evidence type="ECO:0000256" key="4">
    <source>
        <dbReference type="RuleBase" id="RU003869"/>
    </source>
</evidence>
<evidence type="ECO:0000313" key="6">
    <source>
        <dbReference type="EMBL" id="AWQ64115.1"/>
    </source>
</evidence>
<dbReference type="InterPro" id="IPR002358">
    <property type="entry name" value="Ribosomal_uL6_CS"/>
</dbReference>
<dbReference type="PROSITE" id="PS00525">
    <property type="entry name" value="RIBOSOMAL_L6_1"/>
    <property type="match status" value="1"/>
</dbReference>
<feature type="domain" description="Large ribosomal subunit protein uL6 alpha-beta" evidence="5">
    <location>
        <begin position="113"/>
        <end position="174"/>
    </location>
</feature>
<comment type="similarity">
    <text evidence="1 4">Belongs to the universal ribosomal protein uL6 family.</text>
</comment>
<dbReference type="GO" id="GO:0003735">
    <property type="term" value="F:structural constituent of ribosome"/>
    <property type="evidence" value="ECO:0007669"/>
    <property type="project" value="InterPro"/>
</dbReference>
<evidence type="ECO:0000256" key="2">
    <source>
        <dbReference type="ARBA" id="ARBA00022980"/>
    </source>
</evidence>
<dbReference type="EMBL" id="MG271847">
    <property type="protein sequence ID" value="AWQ64115.1"/>
    <property type="molecule type" value="Genomic_DNA"/>
</dbReference>
<dbReference type="GO" id="GO:0006412">
    <property type="term" value="P:translation"/>
    <property type="evidence" value="ECO:0007669"/>
    <property type="project" value="InterPro"/>
</dbReference>
<organism evidence="6">
    <name type="scientific">Toxarium undulatum</name>
    <dbReference type="NCBI Taxonomy" id="210620"/>
    <lineage>
        <taxon>Eukaryota</taxon>
        <taxon>Sar</taxon>
        <taxon>Stramenopiles</taxon>
        <taxon>Ochrophyta</taxon>
        <taxon>Bacillariophyta</taxon>
        <taxon>Mediophyceae</taxon>
        <taxon>Toxariales</taxon>
        <taxon>Toxariaceae</taxon>
        <taxon>Toxarium</taxon>
    </lineage>
</organism>
<keyword evidence="6" id="KW-0496">Mitochondrion</keyword>
<dbReference type="AlphaFoldDB" id="A0A2U9GIW4"/>
<evidence type="ECO:0000256" key="1">
    <source>
        <dbReference type="ARBA" id="ARBA00009356"/>
    </source>
</evidence>
<keyword evidence="3 4" id="KW-0687">Ribonucleoprotein</keyword>
<dbReference type="Pfam" id="PF00347">
    <property type="entry name" value="Ribosomal_L6"/>
    <property type="match status" value="1"/>
</dbReference>
<dbReference type="GO" id="GO:0019843">
    <property type="term" value="F:rRNA binding"/>
    <property type="evidence" value="ECO:0007669"/>
    <property type="project" value="InterPro"/>
</dbReference>
<dbReference type="SUPFAM" id="SSF56053">
    <property type="entry name" value="Ribosomal protein L6"/>
    <property type="match status" value="1"/>
</dbReference>
<dbReference type="InterPro" id="IPR036789">
    <property type="entry name" value="Ribosomal_uL6-like_a/b-dom_sf"/>
</dbReference>
<dbReference type="PRINTS" id="PR00059">
    <property type="entry name" value="RIBOSOMALL6"/>
</dbReference>
<dbReference type="Gene3D" id="3.90.930.12">
    <property type="entry name" value="Ribosomal protein L6, alpha-beta domain"/>
    <property type="match status" value="1"/>
</dbReference>
<protein>
    <submittedName>
        <fullName evidence="6">Ribosomal protein L6</fullName>
    </submittedName>
</protein>
<evidence type="ECO:0000259" key="5">
    <source>
        <dbReference type="Pfam" id="PF00347"/>
    </source>
</evidence>
<dbReference type="InterPro" id="IPR020040">
    <property type="entry name" value="Ribosomal_uL6_a/b-dom"/>
</dbReference>
<sequence length="187" mass="21892">MLGGKRYRVRIPNDICLLYSEQKQLLVFKKGEKCKYLQVPLKIFVMSGTNYIRVSRLTFKPVPNNIKKQLKAKQGLLVALIKQTIFDCLQIRVKKLKLIGLGYKIFHIHDRLVYFKLGHSHSIYFKLPESFKIVSFKSTKLFIFGDCYQRVTQFAALIRLCRKPDSYKGKGVLYLEEKLQLKKGKKI</sequence>
<dbReference type="GeneID" id="36957414"/>
<geneLocation type="mitochondrion" evidence="6"/>
<gene>
    <name evidence="6" type="primary">rpl6</name>
</gene>